<sequence>MARKVVLSQKNGRLIGGNIALSLLACLPQSAELHVYKTKTVAMLGAIRASSASDLRWRCCEGPARSQNHRSIGPG</sequence>
<dbReference type="GeneID" id="63769309"/>
<dbReference type="Proteomes" id="UP000184356">
    <property type="component" value="Unassembled WGS sequence"/>
</dbReference>
<dbReference type="PROSITE" id="PS51257">
    <property type="entry name" value="PROKAR_LIPOPROTEIN"/>
    <property type="match status" value="1"/>
</dbReference>
<evidence type="ECO:0000313" key="2">
    <source>
        <dbReference type="Proteomes" id="UP000184356"/>
    </source>
</evidence>
<proteinExistence type="predicted"/>
<dbReference type="AlphaFoldDB" id="A0A1L9TH71"/>
<keyword evidence="2" id="KW-1185">Reference proteome</keyword>
<dbReference type="RefSeq" id="XP_040702596.1">
    <property type="nucleotide sequence ID" value="XM_040853236.1"/>
</dbReference>
<reference evidence="2" key="1">
    <citation type="journal article" date="2017" name="Genome Biol.">
        <title>Comparative genomics reveals high biological diversity and specific adaptations in the industrially and medically important fungal genus Aspergillus.</title>
        <authorList>
            <person name="de Vries R.P."/>
            <person name="Riley R."/>
            <person name="Wiebenga A."/>
            <person name="Aguilar-Osorio G."/>
            <person name="Amillis S."/>
            <person name="Uchima C.A."/>
            <person name="Anderluh G."/>
            <person name="Asadollahi M."/>
            <person name="Askin M."/>
            <person name="Barry K."/>
            <person name="Battaglia E."/>
            <person name="Bayram O."/>
            <person name="Benocci T."/>
            <person name="Braus-Stromeyer S.A."/>
            <person name="Caldana C."/>
            <person name="Canovas D."/>
            <person name="Cerqueira G.C."/>
            <person name="Chen F."/>
            <person name="Chen W."/>
            <person name="Choi C."/>
            <person name="Clum A."/>
            <person name="Dos Santos R.A."/>
            <person name="Damasio A.R."/>
            <person name="Diallinas G."/>
            <person name="Emri T."/>
            <person name="Fekete E."/>
            <person name="Flipphi M."/>
            <person name="Freyberg S."/>
            <person name="Gallo A."/>
            <person name="Gournas C."/>
            <person name="Habgood R."/>
            <person name="Hainaut M."/>
            <person name="Harispe M.L."/>
            <person name="Henrissat B."/>
            <person name="Hilden K.S."/>
            <person name="Hope R."/>
            <person name="Hossain A."/>
            <person name="Karabika E."/>
            <person name="Karaffa L."/>
            <person name="Karanyi Z."/>
            <person name="Krasevec N."/>
            <person name="Kuo A."/>
            <person name="Kusch H."/>
            <person name="LaButti K."/>
            <person name="Lagendijk E.L."/>
            <person name="Lapidus A."/>
            <person name="Levasseur A."/>
            <person name="Lindquist E."/>
            <person name="Lipzen A."/>
            <person name="Logrieco A.F."/>
            <person name="MacCabe A."/>
            <person name="Maekelae M.R."/>
            <person name="Malavazi I."/>
            <person name="Melin P."/>
            <person name="Meyer V."/>
            <person name="Mielnichuk N."/>
            <person name="Miskei M."/>
            <person name="Molnar A.P."/>
            <person name="Mule G."/>
            <person name="Ngan C.Y."/>
            <person name="Orejas M."/>
            <person name="Orosz E."/>
            <person name="Ouedraogo J.P."/>
            <person name="Overkamp K.M."/>
            <person name="Park H.-S."/>
            <person name="Perrone G."/>
            <person name="Piumi F."/>
            <person name="Punt P.J."/>
            <person name="Ram A.F."/>
            <person name="Ramon A."/>
            <person name="Rauscher S."/>
            <person name="Record E."/>
            <person name="Riano-Pachon D.M."/>
            <person name="Robert V."/>
            <person name="Roehrig J."/>
            <person name="Ruller R."/>
            <person name="Salamov A."/>
            <person name="Salih N.S."/>
            <person name="Samson R.A."/>
            <person name="Sandor E."/>
            <person name="Sanguinetti M."/>
            <person name="Schuetze T."/>
            <person name="Sepcic K."/>
            <person name="Shelest E."/>
            <person name="Sherlock G."/>
            <person name="Sophianopoulou V."/>
            <person name="Squina F.M."/>
            <person name="Sun H."/>
            <person name="Susca A."/>
            <person name="Todd R.B."/>
            <person name="Tsang A."/>
            <person name="Unkles S.E."/>
            <person name="van de Wiele N."/>
            <person name="van Rossen-Uffink D."/>
            <person name="Oliveira J.V."/>
            <person name="Vesth T.C."/>
            <person name="Visser J."/>
            <person name="Yu J.-H."/>
            <person name="Zhou M."/>
            <person name="Andersen M.R."/>
            <person name="Archer D.B."/>
            <person name="Baker S.E."/>
            <person name="Benoit I."/>
            <person name="Brakhage A.A."/>
            <person name="Braus G.H."/>
            <person name="Fischer R."/>
            <person name="Frisvad J.C."/>
            <person name="Goldman G.H."/>
            <person name="Houbraken J."/>
            <person name="Oakley B."/>
            <person name="Pocsi I."/>
            <person name="Scazzocchio C."/>
            <person name="Seiboth B."/>
            <person name="vanKuyk P.A."/>
            <person name="Wortman J."/>
            <person name="Dyer P.S."/>
            <person name="Grigoriev I.V."/>
        </authorList>
    </citation>
    <scope>NUCLEOTIDE SEQUENCE [LARGE SCALE GENOMIC DNA]</scope>
    <source>
        <strain evidence="2">CBS 593.65</strain>
    </source>
</reference>
<name>A0A1L9TH71_9EURO</name>
<organism evidence="1 2">
    <name type="scientific">Aspergillus sydowii CBS 593.65</name>
    <dbReference type="NCBI Taxonomy" id="1036612"/>
    <lineage>
        <taxon>Eukaryota</taxon>
        <taxon>Fungi</taxon>
        <taxon>Dikarya</taxon>
        <taxon>Ascomycota</taxon>
        <taxon>Pezizomycotina</taxon>
        <taxon>Eurotiomycetes</taxon>
        <taxon>Eurotiomycetidae</taxon>
        <taxon>Eurotiales</taxon>
        <taxon>Aspergillaceae</taxon>
        <taxon>Aspergillus</taxon>
        <taxon>Aspergillus subgen. Nidulantes</taxon>
    </lineage>
</organism>
<evidence type="ECO:0000313" key="1">
    <source>
        <dbReference type="EMBL" id="OJJ58790.1"/>
    </source>
</evidence>
<gene>
    <name evidence="1" type="ORF">ASPSYDRAFT_973826</name>
</gene>
<protein>
    <submittedName>
        <fullName evidence="1">Uncharacterized protein</fullName>
    </submittedName>
</protein>
<accession>A0A1L9TH71</accession>
<dbReference type="VEuPathDB" id="FungiDB:ASPSYDRAFT_973826"/>
<dbReference type="EMBL" id="KV878586">
    <property type="protein sequence ID" value="OJJ58790.1"/>
    <property type="molecule type" value="Genomic_DNA"/>
</dbReference>